<gene>
    <name evidence="1" type="ORF">GBF38_017151</name>
</gene>
<sequence>MSCAFFQSCTHRAAEFTLIDLTVNRDSAAEIALLPRDHSALAELKLTATLAEQVYLKSQKMVLQTLRNPNFAPEIGNV</sequence>
<name>A0ACB7EEV8_NIBAL</name>
<dbReference type="Proteomes" id="UP000805704">
    <property type="component" value="Chromosome 8"/>
</dbReference>
<comment type="caution">
    <text evidence="1">The sequence shown here is derived from an EMBL/GenBank/DDBJ whole genome shotgun (WGS) entry which is preliminary data.</text>
</comment>
<dbReference type="EMBL" id="CM024796">
    <property type="protein sequence ID" value="KAG8000697.1"/>
    <property type="molecule type" value="Genomic_DNA"/>
</dbReference>
<keyword evidence="2" id="KW-1185">Reference proteome</keyword>
<accession>A0ACB7EEV8</accession>
<proteinExistence type="predicted"/>
<evidence type="ECO:0000313" key="2">
    <source>
        <dbReference type="Proteomes" id="UP000805704"/>
    </source>
</evidence>
<evidence type="ECO:0000313" key="1">
    <source>
        <dbReference type="EMBL" id="KAG8000697.1"/>
    </source>
</evidence>
<reference evidence="1" key="1">
    <citation type="submission" date="2020-04" db="EMBL/GenBank/DDBJ databases">
        <title>A chromosome-scale assembly and high-density genetic map of the yellow drum (Nibea albiflora) genome.</title>
        <authorList>
            <person name="Xu D."/>
            <person name="Zhang W."/>
            <person name="Chen R."/>
            <person name="Tan P."/>
            <person name="Wang L."/>
            <person name="Song H."/>
            <person name="Tian L."/>
            <person name="Zhu Q."/>
            <person name="Wang B."/>
        </authorList>
    </citation>
    <scope>NUCLEOTIDE SEQUENCE</scope>
    <source>
        <strain evidence="1">ZJHYS-2018</strain>
    </source>
</reference>
<organism evidence="1 2">
    <name type="scientific">Nibea albiflora</name>
    <name type="common">Yellow drum</name>
    <name type="synonym">Corvina albiflora</name>
    <dbReference type="NCBI Taxonomy" id="240163"/>
    <lineage>
        <taxon>Eukaryota</taxon>
        <taxon>Metazoa</taxon>
        <taxon>Chordata</taxon>
        <taxon>Craniata</taxon>
        <taxon>Vertebrata</taxon>
        <taxon>Euteleostomi</taxon>
        <taxon>Actinopterygii</taxon>
        <taxon>Neopterygii</taxon>
        <taxon>Teleostei</taxon>
        <taxon>Neoteleostei</taxon>
        <taxon>Acanthomorphata</taxon>
        <taxon>Eupercaria</taxon>
        <taxon>Sciaenidae</taxon>
        <taxon>Nibea</taxon>
    </lineage>
</organism>
<protein>
    <submittedName>
        <fullName evidence="1">Uncharacterized protein</fullName>
    </submittedName>
</protein>